<dbReference type="Pfam" id="PF25534">
    <property type="entry name" value="DUF7918"/>
    <property type="match status" value="1"/>
</dbReference>
<proteinExistence type="predicted"/>
<reference evidence="3" key="1">
    <citation type="journal article" date="2021" name="Nat. Commun.">
        <title>Genetic determinants of endophytism in the Arabidopsis root mycobiome.</title>
        <authorList>
            <person name="Mesny F."/>
            <person name="Miyauchi S."/>
            <person name="Thiergart T."/>
            <person name="Pickel B."/>
            <person name="Atanasova L."/>
            <person name="Karlsson M."/>
            <person name="Huettel B."/>
            <person name="Barry K.W."/>
            <person name="Haridas S."/>
            <person name="Chen C."/>
            <person name="Bauer D."/>
            <person name="Andreopoulos W."/>
            <person name="Pangilinan J."/>
            <person name="LaButti K."/>
            <person name="Riley R."/>
            <person name="Lipzen A."/>
            <person name="Clum A."/>
            <person name="Drula E."/>
            <person name="Henrissat B."/>
            <person name="Kohler A."/>
            <person name="Grigoriev I.V."/>
            <person name="Martin F.M."/>
            <person name="Hacquard S."/>
        </authorList>
    </citation>
    <scope>NUCLEOTIDE SEQUENCE</scope>
    <source>
        <strain evidence="3">MPI-SDFR-AT-0117</strain>
    </source>
</reference>
<dbReference type="Proteomes" id="UP000770015">
    <property type="component" value="Unassembled WGS sequence"/>
</dbReference>
<dbReference type="OrthoDB" id="3364132at2759"/>
<dbReference type="EMBL" id="JAGSXJ010000009">
    <property type="protein sequence ID" value="KAH6688592.1"/>
    <property type="molecule type" value="Genomic_DNA"/>
</dbReference>
<dbReference type="InterPro" id="IPR057678">
    <property type="entry name" value="DUF7918"/>
</dbReference>
<organism evidence="3 4">
    <name type="scientific">Plectosphaerella plurivora</name>
    <dbReference type="NCBI Taxonomy" id="936078"/>
    <lineage>
        <taxon>Eukaryota</taxon>
        <taxon>Fungi</taxon>
        <taxon>Dikarya</taxon>
        <taxon>Ascomycota</taxon>
        <taxon>Pezizomycotina</taxon>
        <taxon>Sordariomycetes</taxon>
        <taxon>Hypocreomycetidae</taxon>
        <taxon>Glomerellales</taxon>
        <taxon>Plectosphaerellaceae</taxon>
        <taxon>Plectosphaerella</taxon>
    </lineage>
</organism>
<feature type="domain" description="DUF7918" evidence="2">
    <location>
        <begin position="9"/>
        <end position="219"/>
    </location>
</feature>
<sequence length="296" mass="33115">MAICDELPGLTIKVKVGDEDATEYDDSDGPQEDKNEANALNRVFKYIESKDGANFSIHASIDDTMALETNDHALCVDFFVDGKFISGKYLRNKRRDYDCMGVKSQEGRNRKWKLWPLQFSSITTVATTEKARVDNDLKAAKSVGLIQVHKRDHRAGPTELAEKSVKGKAVSHGLSFGTSVETKAATRRHISTRLDDGVPFVVYDFKYHSLRKLMVIPRTPSPDPVEEEIGNLSQEAIVSLARRQLRQERAASMTPLKAENKTAIKKEVAEVYDLTGDTPQGGRKRKRVETIDLTDC</sequence>
<protein>
    <recommendedName>
        <fullName evidence="2">DUF7918 domain-containing protein</fullName>
    </recommendedName>
</protein>
<dbReference type="AlphaFoldDB" id="A0A9P8VEP8"/>
<feature type="region of interest" description="Disordered" evidence="1">
    <location>
        <begin position="277"/>
        <end position="296"/>
    </location>
</feature>
<gene>
    <name evidence="3" type="ORF">F5X68DRAFT_255545</name>
</gene>
<evidence type="ECO:0000313" key="4">
    <source>
        <dbReference type="Proteomes" id="UP000770015"/>
    </source>
</evidence>
<evidence type="ECO:0000313" key="3">
    <source>
        <dbReference type="EMBL" id="KAH6688592.1"/>
    </source>
</evidence>
<evidence type="ECO:0000256" key="1">
    <source>
        <dbReference type="SAM" id="MobiDB-lite"/>
    </source>
</evidence>
<keyword evidence="4" id="KW-1185">Reference proteome</keyword>
<accession>A0A9P8VEP8</accession>
<dbReference type="PANTHER" id="PTHR36223:SF1">
    <property type="entry name" value="TRANSCRIPTION ELONGATION FACTOR EAF N-TERMINAL DOMAIN-CONTAINING PROTEIN"/>
    <property type="match status" value="1"/>
</dbReference>
<name>A0A9P8VEP8_9PEZI</name>
<dbReference type="PANTHER" id="PTHR36223">
    <property type="entry name" value="BETA-LACTAMASE-TYPE TRANSPEPTIDASE FOLD DOMAIN CONTAINING PROTEIN"/>
    <property type="match status" value="1"/>
</dbReference>
<evidence type="ECO:0000259" key="2">
    <source>
        <dbReference type="Pfam" id="PF25534"/>
    </source>
</evidence>
<comment type="caution">
    <text evidence="3">The sequence shown here is derived from an EMBL/GenBank/DDBJ whole genome shotgun (WGS) entry which is preliminary data.</text>
</comment>